<evidence type="ECO:0000313" key="3">
    <source>
        <dbReference type="Proteomes" id="UP000612808"/>
    </source>
</evidence>
<dbReference type="Pfam" id="PF17164">
    <property type="entry name" value="DUF5122"/>
    <property type="match status" value="2"/>
</dbReference>
<dbReference type="InterPro" id="IPR011047">
    <property type="entry name" value="Quinoprotein_ADH-like_sf"/>
</dbReference>
<evidence type="ECO:0000256" key="1">
    <source>
        <dbReference type="SAM" id="SignalP"/>
    </source>
</evidence>
<name>A0A8J3NCS7_9ACTN</name>
<comment type="caution">
    <text evidence="2">The sequence shown here is derived from an EMBL/GenBank/DDBJ whole genome shotgun (WGS) entry which is preliminary data.</text>
</comment>
<proteinExistence type="predicted"/>
<dbReference type="EMBL" id="BOMB01000030">
    <property type="protein sequence ID" value="GID14316.1"/>
    <property type="molecule type" value="Genomic_DNA"/>
</dbReference>
<sequence length="386" mass="38153">MTVRRGRLAVLAAAAGTVLAGALTGVGNAATATVSAVPRAGVGFDATVRAVAYSGNTIYIGGDFGTAVNGTTRTARGYVAAVDADTGAVTGWAPDVDGPVTALAVAGGSVYLGGQFTHVGGAAHRHIAKVSATSGAVDNGFAHTVASPPMSLATGAGRLYVVGAFASVDGQPRSRAAAFSLSSGALDSGFAPTPDDTVRSVAVAGDRVYLGGSFHQVDGSADHQRLAAVSATTGALVPGFAATVPYAVHDVTVSGTTVYAALAGPGGRIVSYAPGGSASWSLTTDGDVYDLAVLGGAVYAAGHFDDACTTSRVADAHGTCLDGKVRRQKLLAADTSGRLLPWAPQANGVVGVIVLAASQSRHAIAVGGTFTTFGTNTARARFAQFG</sequence>
<feature type="signal peptide" evidence="1">
    <location>
        <begin position="1"/>
        <end position="20"/>
    </location>
</feature>
<dbReference type="InterPro" id="IPR013431">
    <property type="entry name" value="Delta_60_rpt"/>
</dbReference>
<dbReference type="InterPro" id="IPR006311">
    <property type="entry name" value="TAT_signal"/>
</dbReference>
<keyword evidence="3" id="KW-1185">Reference proteome</keyword>
<keyword evidence="1" id="KW-0732">Signal</keyword>
<protein>
    <submittedName>
        <fullName evidence="2">Uncharacterized protein</fullName>
    </submittedName>
</protein>
<dbReference type="InterPro" id="IPR015943">
    <property type="entry name" value="WD40/YVTN_repeat-like_dom_sf"/>
</dbReference>
<gene>
    <name evidence="2" type="ORF">Aru02nite_52050</name>
</gene>
<dbReference type="PROSITE" id="PS51318">
    <property type="entry name" value="TAT"/>
    <property type="match status" value="1"/>
</dbReference>
<dbReference type="Proteomes" id="UP000612808">
    <property type="component" value="Unassembled WGS sequence"/>
</dbReference>
<dbReference type="Gene3D" id="2.130.10.10">
    <property type="entry name" value="YVTN repeat-like/Quinoprotein amine dehydrogenase"/>
    <property type="match status" value="1"/>
</dbReference>
<accession>A0A8J3NCS7</accession>
<evidence type="ECO:0000313" key="2">
    <source>
        <dbReference type="EMBL" id="GID14316.1"/>
    </source>
</evidence>
<reference evidence="2" key="1">
    <citation type="submission" date="2021-01" db="EMBL/GenBank/DDBJ databases">
        <title>Whole genome shotgun sequence of Actinocatenispora rupis NBRC 107355.</title>
        <authorList>
            <person name="Komaki H."/>
            <person name="Tamura T."/>
        </authorList>
    </citation>
    <scope>NUCLEOTIDE SEQUENCE</scope>
    <source>
        <strain evidence="2">NBRC 107355</strain>
    </source>
</reference>
<organism evidence="2 3">
    <name type="scientific">Actinocatenispora rupis</name>
    <dbReference type="NCBI Taxonomy" id="519421"/>
    <lineage>
        <taxon>Bacteria</taxon>
        <taxon>Bacillati</taxon>
        <taxon>Actinomycetota</taxon>
        <taxon>Actinomycetes</taxon>
        <taxon>Micromonosporales</taxon>
        <taxon>Micromonosporaceae</taxon>
        <taxon>Actinocatenispora</taxon>
    </lineage>
</organism>
<feature type="chain" id="PRO_5039246655" evidence="1">
    <location>
        <begin position="21"/>
        <end position="386"/>
    </location>
</feature>
<dbReference type="RefSeq" id="WP_203662144.1">
    <property type="nucleotide sequence ID" value="NZ_BAAAZM010000001.1"/>
</dbReference>
<dbReference type="SUPFAM" id="SSF50998">
    <property type="entry name" value="Quinoprotein alcohol dehydrogenase-like"/>
    <property type="match status" value="1"/>
</dbReference>
<dbReference type="AlphaFoldDB" id="A0A8J3NCS7"/>